<comment type="similarity">
    <text evidence="2">Belongs to the pseudouridine synthase TruB family. Type 1 subfamily.</text>
</comment>
<dbReference type="EC" id="5.4.99.25" evidence="3"/>
<dbReference type="InterPro" id="IPR020103">
    <property type="entry name" value="PsdUridine_synth_cat_dom_sf"/>
</dbReference>
<dbReference type="PANTHER" id="PTHR13767">
    <property type="entry name" value="TRNA-PSEUDOURIDINE SYNTHASE"/>
    <property type="match status" value="1"/>
</dbReference>
<keyword evidence="5" id="KW-0413">Isomerase</keyword>
<evidence type="ECO:0000313" key="8">
    <source>
        <dbReference type="Proteomes" id="UP000231056"/>
    </source>
</evidence>
<sequence length="256" mass="29273">MKIIHLYKKVSLTPLQAIWEFQLKFPEYQNVKLGYAGRLDPMAEGLLLILVGNENKQKKKYENMTKSYDFEVLLGIETDTYDLMGLMKNINTTTSSNSQVKKHIREKFNMLIGTLDQKYPPYSSVRVNGKPLFYWAREGKINEVKIPNKKITINTITLNNLEVINFKDIFIETCKKINKVKGKFRQDKIIANWIEINRKNPSLKLVKLGCSISCSKGTYIRAIAHEIGQTLNVGAVALSIKRTKIGPFSVEDAINI</sequence>
<proteinExistence type="inferred from homology"/>
<evidence type="ECO:0000256" key="4">
    <source>
        <dbReference type="ARBA" id="ARBA00022694"/>
    </source>
</evidence>
<dbReference type="InterPro" id="IPR014780">
    <property type="entry name" value="tRNA_psdUridine_synth_TruB"/>
</dbReference>
<evidence type="ECO:0000259" key="6">
    <source>
        <dbReference type="Pfam" id="PF01509"/>
    </source>
</evidence>
<dbReference type="GO" id="GO:0160148">
    <property type="term" value="F:tRNA pseudouridine(55) synthase activity"/>
    <property type="evidence" value="ECO:0007669"/>
    <property type="project" value="UniProtKB-EC"/>
</dbReference>
<organism evidence="7 8">
    <name type="scientific">Candidatus Roizmanbacteria bacterium CG11_big_fil_rev_8_21_14_0_20_36_8</name>
    <dbReference type="NCBI Taxonomy" id="1974856"/>
    <lineage>
        <taxon>Bacteria</taxon>
        <taxon>Candidatus Roizmaniibacteriota</taxon>
    </lineage>
</organism>
<keyword evidence="4" id="KW-0819">tRNA processing</keyword>
<accession>A0A2M6IUC8</accession>
<dbReference type="InterPro" id="IPR002501">
    <property type="entry name" value="PsdUridine_synth_N"/>
</dbReference>
<protein>
    <recommendedName>
        <fullName evidence="3">tRNA pseudouridine(55) synthase</fullName>
        <ecNumber evidence="3">5.4.99.25</ecNumber>
    </recommendedName>
</protein>
<dbReference type="AlphaFoldDB" id="A0A2M6IUC8"/>
<evidence type="ECO:0000256" key="2">
    <source>
        <dbReference type="ARBA" id="ARBA00005642"/>
    </source>
</evidence>
<evidence type="ECO:0000256" key="5">
    <source>
        <dbReference type="ARBA" id="ARBA00023235"/>
    </source>
</evidence>
<dbReference type="Pfam" id="PF01509">
    <property type="entry name" value="TruB_N"/>
    <property type="match status" value="1"/>
</dbReference>
<gene>
    <name evidence="7" type="ORF">COV58_02115</name>
</gene>
<evidence type="ECO:0000256" key="3">
    <source>
        <dbReference type="ARBA" id="ARBA00012787"/>
    </source>
</evidence>
<dbReference type="GO" id="GO:1990481">
    <property type="term" value="P:mRNA pseudouridine synthesis"/>
    <property type="evidence" value="ECO:0007669"/>
    <property type="project" value="TreeGrafter"/>
</dbReference>
<dbReference type="GO" id="GO:0006400">
    <property type="term" value="P:tRNA modification"/>
    <property type="evidence" value="ECO:0007669"/>
    <property type="project" value="TreeGrafter"/>
</dbReference>
<name>A0A2M6IUC8_9BACT</name>
<evidence type="ECO:0000256" key="1">
    <source>
        <dbReference type="ARBA" id="ARBA00000385"/>
    </source>
</evidence>
<comment type="caution">
    <text evidence="7">The sequence shown here is derived from an EMBL/GenBank/DDBJ whole genome shotgun (WGS) entry which is preliminary data.</text>
</comment>
<feature type="domain" description="Pseudouridine synthase II N-terminal" evidence="6">
    <location>
        <begin position="29"/>
        <end position="162"/>
    </location>
</feature>
<reference evidence="7 8" key="1">
    <citation type="submission" date="2017-09" db="EMBL/GenBank/DDBJ databases">
        <title>Depth-based differentiation of microbial function through sediment-hosted aquifers and enrichment of novel symbionts in the deep terrestrial subsurface.</title>
        <authorList>
            <person name="Probst A.J."/>
            <person name="Ladd B."/>
            <person name="Jarett J.K."/>
            <person name="Geller-Mcgrath D.E."/>
            <person name="Sieber C.M."/>
            <person name="Emerson J.B."/>
            <person name="Anantharaman K."/>
            <person name="Thomas B.C."/>
            <person name="Malmstrom R."/>
            <person name="Stieglmeier M."/>
            <person name="Klingl A."/>
            <person name="Woyke T."/>
            <person name="Ryan C.M."/>
            <person name="Banfield J.F."/>
        </authorList>
    </citation>
    <scope>NUCLEOTIDE SEQUENCE [LARGE SCALE GENOMIC DNA]</scope>
    <source>
        <strain evidence="7">CG11_big_fil_rev_8_21_14_0_20_36_8</strain>
    </source>
</reference>
<dbReference type="EMBL" id="PCVM01000051">
    <property type="protein sequence ID" value="PIQ73516.1"/>
    <property type="molecule type" value="Genomic_DNA"/>
</dbReference>
<dbReference type="Proteomes" id="UP000231056">
    <property type="component" value="Unassembled WGS sequence"/>
</dbReference>
<comment type="catalytic activity">
    <reaction evidence="1">
        <text>uridine(55) in tRNA = pseudouridine(55) in tRNA</text>
        <dbReference type="Rhea" id="RHEA:42532"/>
        <dbReference type="Rhea" id="RHEA-COMP:10101"/>
        <dbReference type="Rhea" id="RHEA-COMP:10102"/>
        <dbReference type="ChEBI" id="CHEBI:65314"/>
        <dbReference type="ChEBI" id="CHEBI:65315"/>
        <dbReference type="EC" id="5.4.99.25"/>
    </reaction>
</comment>
<dbReference type="SUPFAM" id="SSF55120">
    <property type="entry name" value="Pseudouridine synthase"/>
    <property type="match status" value="1"/>
</dbReference>
<dbReference type="Gene3D" id="3.30.2350.10">
    <property type="entry name" value="Pseudouridine synthase"/>
    <property type="match status" value="1"/>
</dbReference>
<evidence type="ECO:0000313" key="7">
    <source>
        <dbReference type="EMBL" id="PIQ73516.1"/>
    </source>
</evidence>
<dbReference type="PANTHER" id="PTHR13767:SF2">
    <property type="entry name" value="PSEUDOURIDYLATE SYNTHASE TRUB1"/>
    <property type="match status" value="1"/>
</dbReference>
<dbReference type="GO" id="GO:0003723">
    <property type="term" value="F:RNA binding"/>
    <property type="evidence" value="ECO:0007669"/>
    <property type="project" value="InterPro"/>
</dbReference>